<organism evidence="15 16">
    <name type="scientific">Hwangdonia seohaensis</name>
    <dbReference type="NCBI Taxonomy" id="1240727"/>
    <lineage>
        <taxon>Bacteria</taxon>
        <taxon>Pseudomonadati</taxon>
        <taxon>Bacteroidota</taxon>
        <taxon>Flavobacteriia</taxon>
        <taxon>Flavobacteriales</taxon>
        <taxon>Flavobacteriaceae</taxon>
        <taxon>Hwangdonia</taxon>
    </lineage>
</organism>
<feature type="binding site" description="axial binding residue" evidence="14">
    <location>
        <position position="96"/>
    </location>
    <ligand>
        <name>heme</name>
        <dbReference type="ChEBI" id="CHEBI:30413"/>
    </ligand>
    <ligandPart>
        <name>Fe</name>
        <dbReference type="ChEBI" id="CHEBI:18248"/>
    </ligandPart>
</feature>
<evidence type="ECO:0000256" key="6">
    <source>
        <dbReference type="ARBA" id="ARBA00022617"/>
    </source>
</evidence>
<evidence type="ECO:0000256" key="10">
    <source>
        <dbReference type="ARBA" id="ARBA00023002"/>
    </source>
</evidence>
<name>A0ABW3R7T6_9FLAO</name>
<gene>
    <name evidence="15" type="ORF">ACFQ2E_01835</name>
</gene>
<dbReference type="Pfam" id="PF03653">
    <property type="entry name" value="UPF0093"/>
    <property type="match status" value="1"/>
</dbReference>
<keyword evidence="7 14" id="KW-0812">Transmembrane</keyword>
<dbReference type="InterPro" id="IPR005265">
    <property type="entry name" value="HemJ-like"/>
</dbReference>
<evidence type="ECO:0000256" key="9">
    <source>
        <dbReference type="ARBA" id="ARBA00022989"/>
    </source>
</evidence>
<evidence type="ECO:0000256" key="12">
    <source>
        <dbReference type="ARBA" id="ARBA00023136"/>
    </source>
</evidence>
<dbReference type="RefSeq" id="WP_311935527.1">
    <property type="nucleotide sequence ID" value="NZ_JAVSCK010000001.1"/>
</dbReference>
<evidence type="ECO:0000256" key="3">
    <source>
        <dbReference type="ARBA" id="ARBA00006501"/>
    </source>
</evidence>
<keyword evidence="5 14" id="KW-1003">Cell membrane</keyword>
<accession>A0ABW3R7T6</accession>
<dbReference type="PANTHER" id="PTHR40255:SF1">
    <property type="entry name" value="PROTOPORPHYRINOGEN IX OXIDASE"/>
    <property type="match status" value="1"/>
</dbReference>
<dbReference type="EMBL" id="JBHTLJ010000001">
    <property type="protein sequence ID" value="MFD1161138.1"/>
    <property type="molecule type" value="Genomic_DNA"/>
</dbReference>
<evidence type="ECO:0000256" key="13">
    <source>
        <dbReference type="ARBA" id="ARBA00048390"/>
    </source>
</evidence>
<comment type="function">
    <text evidence="14">Catalyzes the oxidation of protoporphyrinogen IX to protoporphyrin IX.</text>
</comment>
<keyword evidence="11 14" id="KW-0408">Iron</keyword>
<comment type="catalytic activity">
    <reaction evidence="13 14">
        <text>protoporphyrinogen IX + 3 A = protoporphyrin IX + 3 AH2</text>
        <dbReference type="Rhea" id="RHEA:62000"/>
        <dbReference type="ChEBI" id="CHEBI:13193"/>
        <dbReference type="ChEBI" id="CHEBI:17499"/>
        <dbReference type="ChEBI" id="CHEBI:57306"/>
        <dbReference type="ChEBI" id="CHEBI:57307"/>
    </reaction>
</comment>
<dbReference type="EC" id="1.3.99.-" evidence="14"/>
<feature type="transmembrane region" description="Helical" evidence="14">
    <location>
        <begin position="13"/>
        <end position="34"/>
    </location>
</feature>
<evidence type="ECO:0000256" key="2">
    <source>
        <dbReference type="ARBA" id="ARBA00005073"/>
    </source>
</evidence>
<dbReference type="PANTHER" id="PTHR40255">
    <property type="entry name" value="UPF0093 MEMBRANE PROTEIN SLR1790"/>
    <property type="match status" value="1"/>
</dbReference>
<feature type="transmembrane region" description="Helical" evidence="14">
    <location>
        <begin position="155"/>
        <end position="176"/>
    </location>
</feature>
<keyword evidence="10 14" id="KW-0560">Oxidoreductase</keyword>
<evidence type="ECO:0000256" key="1">
    <source>
        <dbReference type="ARBA" id="ARBA00004651"/>
    </source>
</evidence>
<evidence type="ECO:0000256" key="7">
    <source>
        <dbReference type="ARBA" id="ARBA00022692"/>
    </source>
</evidence>
<comment type="cofactor">
    <cofactor evidence="14">
        <name>heme b</name>
        <dbReference type="ChEBI" id="CHEBI:60344"/>
    </cofactor>
    <text evidence="14">Binds 1 heme b (iron(II)-protoporphyrin IX) group per subunit.</text>
</comment>
<reference evidence="16" key="1">
    <citation type="journal article" date="2019" name="Int. J. Syst. Evol. Microbiol.">
        <title>The Global Catalogue of Microorganisms (GCM) 10K type strain sequencing project: providing services to taxonomists for standard genome sequencing and annotation.</title>
        <authorList>
            <consortium name="The Broad Institute Genomics Platform"/>
            <consortium name="The Broad Institute Genome Sequencing Center for Infectious Disease"/>
            <person name="Wu L."/>
            <person name="Ma J."/>
        </authorList>
    </citation>
    <scope>NUCLEOTIDE SEQUENCE [LARGE SCALE GENOMIC DNA]</scope>
    <source>
        <strain evidence="16">CCUG 63246</strain>
    </source>
</reference>
<evidence type="ECO:0000256" key="8">
    <source>
        <dbReference type="ARBA" id="ARBA00022723"/>
    </source>
</evidence>
<proteinExistence type="inferred from homology"/>
<comment type="subcellular location">
    <subcellularLocation>
        <location evidence="1 14">Cell membrane</location>
        <topology evidence="1 14">Multi-pass membrane protein</topology>
    </subcellularLocation>
</comment>
<keyword evidence="16" id="KW-1185">Reference proteome</keyword>
<evidence type="ECO:0000256" key="4">
    <source>
        <dbReference type="ARBA" id="ARBA00017504"/>
    </source>
</evidence>
<feature type="binding site" description="axial binding residue" evidence="14">
    <location>
        <position position="15"/>
    </location>
    <ligand>
        <name>heme</name>
        <dbReference type="ChEBI" id="CHEBI:30413"/>
    </ligand>
    <ligandPart>
        <name>Fe</name>
        <dbReference type="ChEBI" id="CHEBI:18248"/>
    </ligandPart>
</feature>
<feature type="transmembrane region" description="Helical" evidence="14">
    <location>
        <begin position="129"/>
        <end position="149"/>
    </location>
</feature>
<dbReference type="HAMAP" id="MF_02239">
    <property type="entry name" value="HemJ"/>
    <property type="match status" value="1"/>
</dbReference>
<keyword evidence="9 14" id="KW-1133">Transmembrane helix</keyword>
<evidence type="ECO:0000313" key="15">
    <source>
        <dbReference type="EMBL" id="MFD1161138.1"/>
    </source>
</evidence>
<evidence type="ECO:0000256" key="5">
    <source>
        <dbReference type="ARBA" id="ARBA00022475"/>
    </source>
</evidence>
<protein>
    <recommendedName>
        <fullName evidence="4 14">Protoporphyrinogen IX oxidase</fullName>
        <shortName evidence="14">PPO</shortName>
        <ecNumber evidence="14">1.3.99.-</ecNumber>
    </recommendedName>
</protein>
<evidence type="ECO:0000313" key="16">
    <source>
        <dbReference type="Proteomes" id="UP001597163"/>
    </source>
</evidence>
<keyword evidence="8 14" id="KW-0479">Metal-binding</keyword>
<comment type="pathway">
    <text evidence="2 14">Porphyrin-containing compound metabolism; protoporphyrin-IX biosynthesis; protoporphyrin-IX from protoporphyrinogen-IX: step 1/1.</text>
</comment>
<evidence type="ECO:0000256" key="11">
    <source>
        <dbReference type="ARBA" id="ARBA00023004"/>
    </source>
</evidence>
<sequence length="186" mass="21727">MDDFLDYYQYIKAFHLIFIITWFAGLFYIPRLFVYQIEASQKPAPDKDILGKQLKLMAKRLWQIITWPSAILATLFGIILFVLNPALLHQPWMQVKLGFVVLLIIYHLKTHQYFKQLQNDVVNKTSSFMRIWNEGATFILFAVIFLVILKSAINWVFGVVGIVVLGILIMLGFKLYKNIREKNPEA</sequence>
<evidence type="ECO:0000256" key="14">
    <source>
        <dbReference type="HAMAP-Rule" id="MF_02239"/>
    </source>
</evidence>
<keyword evidence="12 14" id="KW-0472">Membrane</keyword>
<comment type="similarity">
    <text evidence="3 14">Belongs to the HemJ family.</text>
</comment>
<comment type="caution">
    <text evidence="15">The sequence shown here is derived from an EMBL/GenBank/DDBJ whole genome shotgun (WGS) entry which is preliminary data.</text>
</comment>
<feature type="transmembrane region" description="Helical" evidence="14">
    <location>
        <begin position="89"/>
        <end position="108"/>
    </location>
</feature>
<feature type="transmembrane region" description="Helical" evidence="14">
    <location>
        <begin position="61"/>
        <end position="83"/>
    </location>
</feature>
<comment type="subunit">
    <text evidence="14">Homodimer.</text>
</comment>
<keyword evidence="6 14" id="KW-0349">Heme</keyword>
<dbReference type="Proteomes" id="UP001597163">
    <property type="component" value="Unassembled WGS sequence"/>
</dbReference>